<name>A0A941DSV4_9BACI</name>
<evidence type="ECO:0000256" key="2">
    <source>
        <dbReference type="ARBA" id="ARBA00022840"/>
    </source>
</evidence>
<dbReference type="InterPro" id="IPR004567">
    <property type="entry name" value="Type_II_PanK"/>
</dbReference>
<comment type="caution">
    <text evidence="5">The sequence shown here is derived from an EMBL/GenBank/DDBJ whole genome shotgun (WGS) entry which is preliminary data.</text>
</comment>
<gene>
    <name evidence="5" type="ORF">KCX74_08445</name>
</gene>
<organism evidence="5 6">
    <name type="scientific">Virgibacillus salarius</name>
    <dbReference type="NCBI Taxonomy" id="447199"/>
    <lineage>
        <taxon>Bacteria</taxon>
        <taxon>Bacillati</taxon>
        <taxon>Bacillota</taxon>
        <taxon>Bacilli</taxon>
        <taxon>Bacillales</taxon>
        <taxon>Bacillaceae</taxon>
        <taxon>Virgibacillus</taxon>
    </lineage>
</organism>
<dbReference type="RefSeq" id="WP_166530259.1">
    <property type="nucleotide sequence ID" value="NZ_JAGSOT010000020.1"/>
</dbReference>
<dbReference type="CDD" id="cd24085">
    <property type="entry name" value="ASKHA_NBD_PanK-II_bac"/>
    <property type="match status" value="1"/>
</dbReference>
<keyword evidence="3" id="KW-0173">Coenzyme A biosynthesis</keyword>
<evidence type="ECO:0000256" key="4">
    <source>
        <dbReference type="SAM" id="Phobius"/>
    </source>
</evidence>
<evidence type="ECO:0000313" key="5">
    <source>
        <dbReference type="EMBL" id="MBR7796070.1"/>
    </source>
</evidence>
<dbReference type="GO" id="GO:0005524">
    <property type="term" value="F:ATP binding"/>
    <property type="evidence" value="ECO:0007669"/>
    <property type="project" value="UniProtKB-KW"/>
</dbReference>
<dbReference type="GO" id="GO:0005829">
    <property type="term" value="C:cytosol"/>
    <property type="evidence" value="ECO:0007669"/>
    <property type="project" value="TreeGrafter"/>
</dbReference>
<keyword evidence="4" id="KW-0472">Membrane</keyword>
<feature type="transmembrane region" description="Helical" evidence="4">
    <location>
        <begin position="12"/>
        <end position="30"/>
    </location>
</feature>
<evidence type="ECO:0000256" key="1">
    <source>
        <dbReference type="ARBA" id="ARBA00022741"/>
    </source>
</evidence>
<dbReference type="PANTHER" id="PTHR12280">
    <property type="entry name" value="PANTOTHENATE KINASE"/>
    <property type="match status" value="1"/>
</dbReference>
<keyword evidence="4" id="KW-0812">Transmembrane</keyword>
<dbReference type="GO" id="GO:0004594">
    <property type="term" value="F:pantothenate kinase activity"/>
    <property type="evidence" value="ECO:0007669"/>
    <property type="project" value="TreeGrafter"/>
</dbReference>
<dbReference type="InterPro" id="IPR043129">
    <property type="entry name" value="ATPase_NBD"/>
</dbReference>
<protein>
    <recommendedName>
        <fullName evidence="7">Pantothenate kinase</fullName>
    </recommendedName>
</protein>
<evidence type="ECO:0000256" key="3">
    <source>
        <dbReference type="ARBA" id="ARBA00022993"/>
    </source>
</evidence>
<proteinExistence type="predicted"/>
<reference evidence="5" key="1">
    <citation type="submission" date="2021-04" db="EMBL/GenBank/DDBJ databases">
        <title>Isolation and polyphasic classification of algal microorganism.</title>
        <authorList>
            <person name="Wang S."/>
        </authorList>
    </citation>
    <scope>NUCLEOTIDE SEQUENCE</scope>
    <source>
        <strain evidence="5">720a</strain>
    </source>
</reference>
<keyword evidence="1" id="KW-0547">Nucleotide-binding</keyword>
<sequence>MTNYLLQQEKETLLEKYILVSIGTGTSYFLVSRNNFTRLFGSGIGGGIFMGLGYLLSGKSDYNELVQLSQIGNHKNSDVLVNDIYTSTESPLERNLTAANFGKVQQANEATSADYLASLTQLIGESTILLASQAAMANQTDKIVFTGSTLSYNKPLKKVLSEFQAMLPYEPIFLDNGPYVGAIGAFLS</sequence>
<dbReference type="AlphaFoldDB" id="A0A941DSV4"/>
<dbReference type="Gene3D" id="3.30.420.40">
    <property type="match status" value="1"/>
</dbReference>
<evidence type="ECO:0008006" key="7">
    <source>
        <dbReference type="Google" id="ProtNLM"/>
    </source>
</evidence>
<feature type="transmembrane region" description="Helical" evidence="4">
    <location>
        <begin position="36"/>
        <end position="56"/>
    </location>
</feature>
<keyword evidence="2" id="KW-0067">ATP-binding</keyword>
<dbReference type="PANTHER" id="PTHR12280:SF20">
    <property type="entry name" value="4'-PHOSPHOPANTETHEINE PHOSPHATASE"/>
    <property type="match status" value="1"/>
</dbReference>
<accession>A0A941DSV4</accession>
<dbReference type="EMBL" id="JAGSOT010000020">
    <property type="protein sequence ID" value="MBR7796070.1"/>
    <property type="molecule type" value="Genomic_DNA"/>
</dbReference>
<dbReference type="Pfam" id="PF03630">
    <property type="entry name" value="Fumble"/>
    <property type="match status" value="1"/>
</dbReference>
<keyword evidence="4" id="KW-1133">Transmembrane helix</keyword>
<dbReference type="GO" id="GO:0015937">
    <property type="term" value="P:coenzyme A biosynthetic process"/>
    <property type="evidence" value="ECO:0007669"/>
    <property type="project" value="UniProtKB-KW"/>
</dbReference>
<dbReference type="Proteomes" id="UP000675284">
    <property type="component" value="Unassembled WGS sequence"/>
</dbReference>
<dbReference type="SUPFAM" id="SSF53067">
    <property type="entry name" value="Actin-like ATPase domain"/>
    <property type="match status" value="1"/>
</dbReference>
<evidence type="ECO:0000313" key="6">
    <source>
        <dbReference type="Proteomes" id="UP000675284"/>
    </source>
</evidence>
<keyword evidence="6" id="KW-1185">Reference proteome</keyword>